<dbReference type="RefSeq" id="WP_281808237.1">
    <property type="nucleotide sequence ID" value="NZ_BSDO01000004.1"/>
</dbReference>
<evidence type="ECO:0000313" key="5">
    <source>
        <dbReference type="EMBL" id="MDR6334593.1"/>
    </source>
</evidence>
<dbReference type="Proteomes" id="UP001245370">
    <property type="component" value="Unassembled WGS sequence"/>
</dbReference>
<dbReference type="Pfam" id="PF13673">
    <property type="entry name" value="Acetyltransf_10"/>
    <property type="match status" value="1"/>
</dbReference>
<keyword evidence="7" id="KW-1185">Reference proteome</keyword>
<organism evidence="4 6">
    <name type="scientific">Xanthobacter flavus</name>
    <dbReference type="NCBI Taxonomy" id="281"/>
    <lineage>
        <taxon>Bacteria</taxon>
        <taxon>Pseudomonadati</taxon>
        <taxon>Pseudomonadota</taxon>
        <taxon>Alphaproteobacteria</taxon>
        <taxon>Hyphomicrobiales</taxon>
        <taxon>Xanthobacteraceae</taxon>
        <taxon>Xanthobacter</taxon>
    </lineage>
</organism>
<gene>
    <name evidence="5" type="ORF">GGQ86_003075</name>
    <name evidence="4" type="ORF">XFLAVUS301_30610</name>
</gene>
<evidence type="ECO:0000259" key="3">
    <source>
        <dbReference type="PROSITE" id="PS51186"/>
    </source>
</evidence>
<proteinExistence type="predicted"/>
<dbReference type="AlphaFoldDB" id="A0A9W6FMG4"/>
<dbReference type="InterPro" id="IPR016181">
    <property type="entry name" value="Acyl_CoA_acyltransferase"/>
</dbReference>
<reference evidence="4" key="1">
    <citation type="submission" date="2022-12" db="EMBL/GenBank/DDBJ databases">
        <title>Reference genome sequencing for broad-spectrum identification of bacterial and archaeal isolates by mass spectrometry.</title>
        <authorList>
            <person name="Sekiguchi Y."/>
            <person name="Tourlousse D.M."/>
        </authorList>
    </citation>
    <scope>NUCLEOTIDE SEQUENCE</scope>
    <source>
        <strain evidence="4">301</strain>
    </source>
</reference>
<dbReference type="InterPro" id="IPR050832">
    <property type="entry name" value="Bact_Acetyltransf"/>
</dbReference>
<evidence type="ECO:0000256" key="2">
    <source>
        <dbReference type="ARBA" id="ARBA00023315"/>
    </source>
</evidence>
<comment type="caution">
    <text evidence="4">The sequence shown here is derived from an EMBL/GenBank/DDBJ whole genome shotgun (WGS) entry which is preliminary data.</text>
</comment>
<keyword evidence="2 5" id="KW-0012">Acyltransferase</keyword>
<keyword evidence="1 5" id="KW-0808">Transferase</keyword>
<dbReference type="EMBL" id="BSDO01000004">
    <property type="protein sequence ID" value="GLI23387.1"/>
    <property type="molecule type" value="Genomic_DNA"/>
</dbReference>
<dbReference type="GeneID" id="95763848"/>
<protein>
    <submittedName>
        <fullName evidence="4 5">Acetyltransferase</fullName>
        <ecNumber evidence="5">2.3.1.-</ecNumber>
    </submittedName>
</protein>
<accession>A0A9W6FMG4</accession>
<name>A0A9W6FMG4_XANFL</name>
<dbReference type="PANTHER" id="PTHR43877:SF2">
    <property type="entry name" value="AMINOALKYLPHOSPHONATE N-ACETYLTRANSFERASE-RELATED"/>
    <property type="match status" value="1"/>
</dbReference>
<dbReference type="Proteomes" id="UP001144397">
    <property type="component" value="Unassembled WGS sequence"/>
</dbReference>
<dbReference type="InterPro" id="IPR000182">
    <property type="entry name" value="GNAT_dom"/>
</dbReference>
<dbReference type="Gene3D" id="3.40.630.30">
    <property type="match status" value="1"/>
</dbReference>
<dbReference type="EC" id="2.3.1.-" evidence="5"/>
<evidence type="ECO:0000313" key="6">
    <source>
        <dbReference type="Proteomes" id="UP001144397"/>
    </source>
</evidence>
<reference evidence="5 7" key="2">
    <citation type="submission" date="2023-07" db="EMBL/GenBank/DDBJ databases">
        <title>Genomic Encyclopedia of Type Strains, Phase IV (KMG-IV): sequencing the most valuable type-strain genomes for metagenomic binning, comparative biology and taxonomic classification.</title>
        <authorList>
            <person name="Goeker M."/>
        </authorList>
    </citation>
    <scope>NUCLEOTIDE SEQUENCE [LARGE SCALE GENOMIC DNA]</scope>
    <source>
        <strain evidence="5 7">DSM 338</strain>
    </source>
</reference>
<feature type="domain" description="N-acetyltransferase" evidence="3">
    <location>
        <begin position="4"/>
        <end position="157"/>
    </location>
</feature>
<evidence type="ECO:0000256" key="1">
    <source>
        <dbReference type="ARBA" id="ARBA00022679"/>
    </source>
</evidence>
<dbReference type="EMBL" id="JAVDPY010000005">
    <property type="protein sequence ID" value="MDR6334593.1"/>
    <property type="molecule type" value="Genomic_DNA"/>
</dbReference>
<evidence type="ECO:0000313" key="7">
    <source>
        <dbReference type="Proteomes" id="UP001245370"/>
    </source>
</evidence>
<dbReference type="SUPFAM" id="SSF55729">
    <property type="entry name" value="Acyl-CoA N-acyltransferases (Nat)"/>
    <property type="match status" value="1"/>
</dbReference>
<dbReference type="PROSITE" id="PS51186">
    <property type="entry name" value="GNAT"/>
    <property type="match status" value="1"/>
</dbReference>
<dbReference type="GO" id="GO:0016747">
    <property type="term" value="F:acyltransferase activity, transferring groups other than amino-acyl groups"/>
    <property type="evidence" value="ECO:0007669"/>
    <property type="project" value="InterPro"/>
</dbReference>
<dbReference type="CDD" id="cd04301">
    <property type="entry name" value="NAT_SF"/>
    <property type="match status" value="1"/>
</dbReference>
<dbReference type="PANTHER" id="PTHR43877">
    <property type="entry name" value="AMINOALKYLPHOSPHONATE N-ACETYLTRANSFERASE-RELATED-RELATED"/>
    <property type="match status" value="1"/>
</dbReference>
<evidence type="ECO:0000313" key="4">
    <source>
        <dbReference type="EMBL" id="GLI23387.1"/>
    </source>
</evidence>
<sequence>MSAIALRPYLPADAPLLAALFRAAIAELTGEDYDTEQQEAWAAKADDAEAFAARLAASLTLVALRGKEVAGFVSLKDNAHIDMLYVAPDAAGTGVAKALCDAAETLAKARGSRKLTVDASDTALGFFQKRGYEPQRRNMVPLADTWLANTDMEKKLGEDDAGPRH</sequence>